<dbReference type="SUPFAM" id="SSF55931">
    <property type="entry name" value="Glutamine synthetase/guanido kinase"/>
    <property type="match status" value="1"/>
</dbReference>
<evidence type="ECO:0000256" key="7">
    <source>
        <dbReference type="ARBA" id="ARBA00022840"/>
    </source>
</evidence>
<keyword evidence="7 11" id="KW-0067">ATP-binding</keyword>
<evidence type="ECO:0000256" key="9">
    <source>
        <dbReference type="PROSITE-ProRule" id="PRU01330"/>
    </source>
</evidence>
<dbReference type="Gene3D" id="3.10.20.70">
    <property type="entry name" value="Glutamine synthetase, N-terminal domain"/>
    <property type="match status" value="1"/>
</dbReference>
<keyword evidence="4" id="KW-0963">Cytoplasm</keyword>
<dbReference type="EMBL" id="JAXCGZ010003787">
    <property type="protein sequence ID" value="KAK7083217.1"/>
    <property type="molecule type" value="Genomic_DNA"/>
</dbReference>
<dbReference type="Gene3D" id="3.30.590.10">
    <property type="entry name" value="Glutamine synthetase/guanido kinase, catalytic domain"/>
    <property type="match status" value="1"/>
</dbReference>
<evidence type="ECO:0000259" key="12">
    <source>
        <dbReference type="PROSITE" id="PS51986"/>
    </source>
</evidence>
<feature type="domain" description="GS catalytic" evidence="13">
    <location>
        <begin position="114"/>
        <end position="365"/>
    </location>
</feature>
<evidence type="ECO:0000256" key="2">
    <source>
        <dbReference type="ARBA" id="ARBA00009897"/>
    </source>
</evidence>
<feature type="domain" description="GS beta-grasp" evidence="12">
    <location>
        <begin position="25"/>
        <end position="107"/>
    </location>
</feature>
<keyword evidence="5 11" id="KW-0436">Ligase</keyword>
<evidence type="ECO:0000259" key="13">
    <source>
        <dbReference type="PROSITE" id="PS51987"/>
    </source>
</evidence>
<dbReference type="GO" id="GO:0006542">
    <property type="term" value="P:glutamine biosynthetic process"/>
    <property type="evidence" value="ECO:0007669"/>
    <property type="project" value="InterPro"/>
</dbReference>
<dbReference type="PANTHER" id="PTHR20852:SF57">
    <property type="entry name" value="GLUTAMINE SYNTHETASE 2 CYTOPLASMIC"/>
    <property type="match status" value="1"/>
</dbReference>
<dbReference type="SUPFAM" id="SSF54368">
    <property type="entry name" value="Glutamine synthetase, N-terminal domain"/>
    <property type="match status" value="1"/>
</dbReference>
<dbReference type="AlphaFoldDB" id="A0AAN8XF88"/>
<sequence length="365" mass="41469">MTTVLAELTNKTVLDRYFRLGIPDQKCQAMYVWIDGTGENLRSKTRTLNFVPSRPSELPIWNFDGSSTGQAEGSNSDVYLHPVVIYRDPFRLGNNKLVLCETYKYNKQPTETNNRWHCLATMKKAEKFHPWFGMEQEYTLLDTDTHPLGWPKNGYPGPQGPYHCAVGAGKVYGRDIIEAHYKACLYSGIEIAGTNAETMPAQWEYQVGPCEGITMGDDLWMSRYLLHHVAEDFNVVACLDPKPILGDWNGAGLHCNFSTEAMREANGLAEIEKGIEALSKHHHQHLKEYAPHEGKDNEKRLIGTHETSDMYTFTYGVADRGVSIRIPRMVEQDQKGYFEDRRPASNADPYKVTEILVRTVCLNEK</sequence>
<dbReference type="GO" id="GO:0004356">
    <property type="term" value="F:glutamine synthetase activity"/>
    <property type="evidence" value="ECO:0007669"/>
    <property type="project" value="UniProtKB-EC"/>
</dbReference>
<dbReference type="InterPro" id="IPR027303">
    <property type="entry name" value="Gln_synth_gly_rich_site"/>
</dbReference>
<dbReference type="InterPro" id="IPR014746">
    <property type="entry name" value="Gln_synth/guanido_kin_cat_dom"/>
</dbReference>
<comment type="similarity">
    <text evidence="2 9 10">Belongs to the glutamine synthetase family.</text>
</comment>
<proteinExistence type="inferred from homology"/>
<comment type="subcellular location">
    <subcellularLocation>
        <location evidence="1">Cytoplasm</location>
    </subcellularLocation>
</comment>
<evidence type="ECO:0000313" key="15">
    <source>
        <dbReference type="Proteomes" id="UP001381693"/>
    </source>
</evidence>
<dbReference type="Pfam" id="PF00120">
    <property type="entry name" value="Gln-synt_C"/>
    <property type="match status" value="1"/>
</dbReference>
<dbReference type="Pfam" id="PF03951">
    <property type="entry name" value="Gln-synt_N"/>
    <property type="match status" value="1"/>
</dbReference>
<dbReference type="GO" id="GO:0005737">
    <property type="term" value="C:cytoplasm"/>
    <property type="evidence" value="ECO:0007669"/>
    <property type="project" value="UniProtKB-SubCell"/>
</dbReference>
<dbReference type="GO" id="GO:0005524">
    <property type="term" value="F:ATP binding"/>
    <property type="evidence" value="ECO:0007669"/>
    <property type="project" value="UniProtKB-KW"/>
</dbReference>
<organism evidence="14 15">
    <name type="scientific">Halocaridina rubra</name>
    <name type="common">Hawaiian red shrimp</name>
    <dbReference type="NCBI Taxonomy" id="373956"/>
    <lineage>
        <taxon>Eukaryota</taxon>
        <taxon>Metazoa</taxon>
        <taxon>Ecdysozoa</taxon>
        <taxon>Arthropoda</taxon>
        <taxon>Crustacea</taxon>
        <taxon>Multicrustacea</taxon>
        <taxon>Malacostraca</taxon>
        <taxon>Eumalacostraca</taxon>
        <taxon>Eucarida</taxon>
        <taxon>Decapoda</taxon>
        <taxon>Pleocyemata</taxon>
        <taxon>Caridea</taxon>
        <taxon>Atyoidea</taxon>
        <taxon>Atyidae</taxon>
        <taxon>Halocaridina</taxon>
    </lineage>
</organism>
<accession>A0AAN8XF88</accession>
<dbReference type="PROSITE" id="PS00181">
    <property type="entry name" value="GLNA_ATP"/>
    <property type="match status" value="1"/>
</dbReference>
<keyword evidence="15" id="KW-1185">Reference proteome</keyword>
<dbReference type="FunFam" id="3.30.590.10:FF:000011">
    <property type="entry name" value="Glutamine synthetase"/>
    <property type="match status" value="1"/>
</dbReference>
<dbReference type="PROSITE" id="PS51987">
    <property type="entry name" value="GS_CATALYTIC"/>
    <property type="match status" value="1"/>
</dbReference>
<name>A0AAN8XF88_HALRR</name>
<evidence type="ECO:0000256" key="5">
    <source>
        <dbReference type="ARBA" id="ARBA00022598"/>
    </source>
</evidence>
<evidence type="ECO:0000256" key="3">
    <source>
        <dbReference type="ARBA" id="ARBA00012937"/>
    </source>
</evidence>
<evidence type="ECO:0000313" key="14">
    <source>
        <dbReference type="EMBL" id="KAK7083217.1"/>
    </source>
</evidence>
<evidence type="ECO:0000256" key="4">
    <source>
        <dbReference type="ARBA" id="ARBA00022490"/>
    </source>
</evidence>
<dbReference type="InterPro" id="IPR008146">
    <property type="entry name" value="Gln_synth_cat_dom"/>
</dbReference>
<comment type="catalytic activity">
    <reaction evidence="8 11">
        <text>L-glutamate + NH4(+) + ATP = L-glutamine + ADP + phosphate + H(+)</text>
        <dbReference type="Rhea" id="RHEA:16169"/>
        <dbReference type="ChEBI" id="CHEBI:15378"/>
        <dbReference type="ChEBI" id="CHEBI:28938"/>
        <dbReference type="ChEBI" id="CHEBI:29985"/>
        <dbReference type="ChEBI" id="CHEBI:30616"/>
        <dbReference type="ChEBI" id="CHEBI:43474"/>
        <dbReference type="ChEBI" id="CHEBI:58359"/>
        <dbReference type="ChEBI" id="CHEBI:456216"/>
        <dbReference type="EC" id="6.3.1.2"/>
    </reaction>
</comment>
<dbReference type="InterPro" id="IPR008147">
    <property type="entry name" value="Gln_synt_N"/>
</dbReference>
<dbReference type="InterPro" id="IPR036651">
    <property type="entry name" value="Gln_synt_N_sf"/>
</dbReference>
<evidence type="ECO:0000256" key="8">
    <source>
        <dbReference type="ARBA" id="ARBA00049436"/>
    </source>
</evidence>
<dbReference type="SMART" id="SM01230">
    <property type="entry name" value="Gln-synt_C"/>
    <property type="match status" value="1"/>
</dbReference>
<dbReference type="PANTHER" id="PTHR20852">
    <property type="entry name" value="GLUTAMINE SYNTHETASE"/>
    <property type="match status" value="1"/>
</dbReference>
<dbReference type="InterPro" id="IPR050292">
    <property type="entry name" value="Glutamine_Synthetase"/>
</dbReference>
<evidence type="ECO:0000256" key="10">
    <source>
        <dbReference type="RuleBase" id="RU000384"/>
    </source>
</evidence>
<evidence type="ECO:0000256" key="11">
    <source>
        <dbReference type="RuleBase" id="RU004356"/>
    </source>
</evidence>
<comment type="caution">
    <text evidence="14">The sequence shown here is derived from an EMBL/GenBank/DDBJ whole genome shotgun (WGS) entry which is preliminary data.</text>
</comment>
<gene>
    <name evidence="14" type="ORF">SK128_011013</name>
</gene>
<dbReference type="PROSITE" id="PS00180">
    <property type="entry name" value="GLNA_1"/>
    <property type="match status" value="1"/>
</dbReference>
<evidence type="ECO:0000256" key="1">
    <source>
        <dbReference type="ARBA" id="ARBA00004496"/>
    </source>
</evidence>
<reference evidence="14 15" key="1">
    <citation type="submission" date="2023-11" db="EMBL/GenBank/DDBJ databases">
        <title>Halocaridina rubra genome assembly.</title>
        <authorList>
            <person name="Smith C."/>
        </authorList>
    </citation>
    <scope>NUCLEOTIDE SEQUENCE [LARGE SCALE GENOMIC DNA]</scope>
    <source>
        <strain evidence="14">EP-1</strain>
        <tissue evidence="14">Whole</tissue>
    </source>
</reference>
<dbReference type="Proteomes" id="UP001381693">
    <property type="component" value="Unassembled WGS sequence"/>
</dbReference>
<keyword evidence="6 11" id="KW-0547">Nucleotide-binding</keyword>
<dbReference type="InterPro" id="IPR027302">
    <property type="entry name" value="Gln_synth_N_conserv_site"/>
</dbReference>
<protein>
    <recommendedName>
        <fullName evidence="3 11">Glutamine synthetase</fullName>
        <ecNumber evidence="3 11">6.3.1.2</ecNumber>
    </recommendedName>
</protein>
<dbReference type="EC" id="6.3.1.2" evidence="3 11"/>
<evidence type="ECO:0000256" key="6">
    <source>
        <dbReference type="ARBA" id="ARBA00022741"/>
    </source>
</evidence>
<dbReference type="PROSITE" id="PS51986">
    <property type="entry name" value="GS_BETA_GRASP"/>
    <property type="match status" value="1"/>
</dbReference>
<dbReference type="FunFam" id="3.10.20.70:FF:000004">
    <property type="entry name" value="Glutamine synthetase"/>
    <property type="match status" value="1"/>
</dbReference>